<evidence type="ECO:0000313" key="2">
    <source>
        <dbReference type="EMBL" id="AKQ68023.1"/>
    </source>
</evidence>
<organism evidence="2 3">
    <name type="scientific">Pseudomyxococcus hansupus</name>
    <dbReference type="NCBI Taxonomy" id="1297742"/>
    <lineage>
        <taxon>Bacteria</taxon>
        <taxon>Pseudomonadati</taxon>
        <taxon>Myxococcota</taxon>
        <taxon>Myxococcia</taxon>
        <taxon>Myxococcales</taxon>
        <taxon>Cystobacterineae</taxon>
        <taxon>Myxococcaceae</taxon>
        <taxon>Pseudomyxococcus</taxon>
    </lineage>
</organism>
<dbReference type="Proteomes" id="UP000009026">
    <property type="component" value="Chromosome"/>
</dbReference>
<dbReference type="AlphaFoldDB" id="A0A0H4X2G2"/>
<reference evidence="2 3" key="1">
    <citation type="journal article" date="2016" name="PLoS ONE">
        <title>Complete Genome Sequence and Comparative Genomics of a Novel Myxobacterium Myxococcus hansupus.</title>
        <authorList>
            <person name="Sharma G."/>
            <person name="Narwani T."/>
            <person name="Subramanian S."/>
        </authorList>
    </citation>
    <scope>NUCLEOTIDE SEQUENCE [LARGE SCALE GENOMIC DNA]</scope>
    <source>
        <strain evidence="3">mixupus</strain>
    </source>
</reference>
<dbReference type="KEGG" id="mym:A176_004935"/>
<keyword evidence="3" id="KW-1185">Reference proteome</keyword>
<gene>
    <name evidence="2" type="ORF">A176_004935</name>
</gene>
<feature type="region of interest" description="Disordered" evidence="1">
    <location>
        <begin position="1"/>
        <end position="46"/>
    </location>
</feature>
<sequence>MQPAGRAESASTSSMGDQRRPFTSGVPGTRSLSKVDPRGRARAHAR</sequence>
<evidence type="ECO:0000313" key="3">
    <source>
        <dbReference type="Proteomes" id="UP000009026"/>
    </source>
</evidence>
<name>A0A0H4X2G2_9BACT</name>
<proteinExistence type="predicted"/>
<protein>
    <submittedName>
        <fullName evidence="2">Uncharacterized protein</fullName>
    </submittedName>
</protein>
<evidence type="ECO:0000256" key="1">
    <source>
        <dbReference type="SAM" id="MobiDB-lite"/>
    </source>
</evidence>
<accession>A0A0H4X2G2</accession>
<dbReference type="EMBL" id="CP012109">
    <property type="protein sequence ID" value="AKQ68023.1"/>
    <property type="molecule type" value="Genomic_DNA"/>
</dbReference>